<evidence type="ECO:0000256" key="5">
    <source>
        <dbReference type="ARBA" id="ARBA00012280"/>
    </source>
</evidence>
<dbReference type="InterPro" id="IPR005475">
    <property type="entry name" value="Transketolase-like_Pyr-bd"/>
</dbReference>
<dbReference type="InterPro" id="IPR011603">
    <property type="entry name" value="2oxoglutarate_DH_E1"/>
</dbReference>
<organism evidence="12 13">
    <name type="scientific">Candidatus Aquarickettsia rohweri</name>
    <dbReference type="NCBI Taxonomy" id="2602574"/>
    <lineage>
        <taxon>Bacteria</taxon>
        <taxon>Pseudomonadati</taxon>
        <taxon>Pseudomonadota</taxon>
        <taxon>Alphaproteobacteria</taxon>
        <taxon>Rickettsiales</taxon>
        <taxon>Candidatus Midichloriaceae</taxon>
        <taxon>Candidatus Aquarickettsia</taxon>
    </lineage>
</organism>
<dbReference type="InterPro" id="IPR032106">
    <property type="entry name" value="2-oxogl_dehyd_N"/>
</dbReference>
<dbReference type="RefSeq" id="WP_126044652.1">
    <property type="nucleotide sequence ID" value="NZ_RXFM01000030.1"/>
</dbReference>
<name>A0A3R9ZIM1_9RICK</name>
<dbReference type="NCBIfam" id="NF006914">
    <property type="entry name" value="PRK09404.1"/>
    <property type="match status" value="1"/>
</dbReference>
<comment type="cofactor">
    <cofactor evidence="1">
        <name>thiamine diphosphate</name>
        <dbReference type="ChEBI" id="CHEBI:58937"/>
    </cofactor>
</comment>
<dbReference type="EC" id="1.2.4.2" evidence="5"/>
<comment type="function">
    <text evidence="2">E1 component of the 2-oxoglutarate dehydrogenase (OGDH) complex which catalyzes the decarboxylation of 2-oxoglutarate, the first step in the conversion of 2-oxoglutarate to succinyl-CoA and CO(2).</text>
</comment>
<dbReference type="Gene3D" id="3.40.50.11610">
    <property type="entry name" value="Multifunctional 2-oxoglutarate metabolism enzyme, C-terminal domain"/>
    <property type="match status" value="1"/>
</dbReference>
<evidence type="ECO:0000256" key="8">
    <source>
        <dbReference type="ARBA" id="ARBA00023052"/>
    </source>
</evidence>
<dbReference type="Pfam" id="PF00676">
    <property type="entry name" value="E1_dh"/>
    <property type="match status" value="1"/>
</dbReference>
<dbReference type="GO" id="GO:0006096">
    <property type="term" value="P:glycolytic process"/>
    <property type="evidence" value="ECO:0007669"/>
    <property type="project" value="UniProtKB-KW"/>
</dbReference>
<dbReference type="PIRSF" id="PIRSF000157">
    <property type="entry name" value="Oxoglu_dh_E1"/>
    <property type="match status" value="1"/>
</dbReference>
<dbReference type="GO" id="GO:0004591">
    <property type="term" value="F:oxoglutarate dehydrogenase (succinyl-transferring) activity"/>
    <property type="evidence" value="ECO:0007669"/>
    <property type="project" value="UniProtKB-EC"/>
</dbReference>
<dbReference type="NCBIfam" id="TIGR00239">
    <property type="entry name" value="2oxo_dh_E1"/>
    <property type="match status" value="1"/>
</dbReference>
<dbReference type="NCBIfam" id="NF008907">
    <property type="entry name" value="PRK12270.1"/>
    <property type="match status" value="1"/>
</dbReference>
<protein>
    <recommendedName>
        <fullName evidence="6">2-oxoglutarate dehydrogenase E1 component</fullName>
        <ecNumber evidence="5">1.2.4.2</ecNumber>
    </recommendedName>
    <alternativeName>
        <fullName evidence="10">Alpha-ketoglutarate dehydrogenase</fullName>
    </alternativeName>
</protein>
<dbReference type="InterPro" id="IPR001017">
    <property type="entry name" value="DH_E1"/>
</dbReference>
<dbReference type="GO" id="GO:0045252">
    <property type="term" value="C:oxoglutarate dehydrogenase complex"/>
    <property type="evidence" value="ECO:0007669"/>
    <property type="project" value="TreeGrafter"/>
</dbReference>
<dbReference type="Pfam" id="PF02779">
    <property type="entry name" value="Transket_pyr"/>
    <property type="match status" value="1"/>
</dbReference>
<evidence type="ECO:0000256" key="10">
    <source>
        <dbReference type="ARBA" id="ARBA00030680"/>
    </source>
</evidence>
<dbReference type="GO" id="GO:0006099">
    <property type="term" value="P:tricarboxylic acid cycle"/>
    <property type="evidence" value="ECO:0007669"/>
    <property type="project" value="TreeGrafter"/>
</dbReference>
<evidence type="ECO:0000256" key="1">
    <source>
        <dbReference type="ARBA" id="ARBA00001964"/>
    </source>
</evidence>
<dbReference type="Proteomes" id="UP000279470">
    <property type="component" value="Unassembled WGS sequence"/>
</dbReference>
<dbReference type="GO" id="GO:0030976">
    <property type="term" value="F:thiamine pyrophosphate binding"/>
    <property type="evidence" value="ECO:0007669"/>
    <property type="project" value="InterPro"/>
</dbReference>
<dbReference type="GO" id="GO:0005829">
    <property type="term" value="C:cytosol"/>
    <property type="evidence" value="ECO:0007669"/>
    <property type="project" value="TreeGrafter"/>
</dbReference>
<dbReference type="InterPro" id="IPR029061">
    <property type="entry name" value="THDP-binding"/>
</dbReference>
<evidence type="ECO:0000256" key="9">
    <source>
        <dbReference type="ARBA" id="ARBA00023152"/>
    </source>
</evidence>
<proteinExistence type="inferred from homology"/>
<dbReference type="EMBL" id="RXFM01000030">
    <property type="protein sequence ID" value="RST68096.1"/>
    <property type="molecule type" value="Genomic_DNA"/>
</dbReference>
<dbReference type="InterPro" id="IPR042179">
    <property type="entry name" value="KGD_C_sf"/>
</dbReference>
<evidence type="ECO:0000256" key="3">
    <source>
        <dbReference type="ARBA" id="ARBA00006936"/>
    </source>
</evidence>
<evidence type="ECO:0000256" key="2">
    <source>
        <dbReference type="ARBA" id="ARBA00003906"/>
    </source>
</evidence>
<keyword evidence="8" id="KW-0786">Thiamine pyrophosphate</keyword>
<comment type="subunit">
    <text evidence="4">Homodimer. Part of the 2-oxoglutarate dehydrogenase (OGDH) complex composed of E1 (2-oxoglutarate dehydrogenase), E2 (dihydrolipoamide succinyltransferase) and E3 (dihydrolipoamide dehydrogenase); the complex contains multiple copies of the three enzymatic components (E1, E2 and E3).</text>
</comment>
<comment type="similarity">
    <text evidence="3">Belongs to the alpha-ketoglutarate dehydrogenase family.</text>
</comment>
<reference evidence="13" key="1">
    <citation type="submission" date="2018-11" db="EMBL/GenBank/DDBJ databases">
        <title>Phylogenetic, genomic, and biogeographic characterization of a novel and ubiquitous marine invertebrate-associated Rickettsiales parasite, Candidatus Marinoinvertebrata rohwerii, gen. nov., sp. nov.</title>
        <authorList>
            <person name="Klinges J.G."/>
            <person name="Rosales S.M."/>
            <person name="Mcminds R."/>
            <person name="Shaver E.C."/>
            <person name="Shantz A."/>
            <person name="Peters E.C."/>
            <person name="Burkepile D.E."/>
            <person name="Silliman B.R."/>
            <person name="Vega Thurber R.L."/>
        </authorList>
    </citation>
    <scope>NUCLEOTIDE SEQUENCE [LARGE SCALE GENOMIC DNA]</scope>
    <source>
        <strain evidence="13">a_cerv_44</strain>
    </source>
</reference>
<dbReference type="Gene3D" id="3.40.50.12470">
    <property type="match status" value="1"/>
</dbReference>
<dbReference type="SMART" id="SM00861">
    <property type="entry name" value="Transket_pyr"/>
    <property type="match status" value="1"/>
</dbReference>
<gene>
    <name evidence="12" type="ORF">EIC27_02910</name>
</gene>
<dbReference type="Gene3D" id="3.40.50.970">
    <property type="match status" value="1"/>
</dbReference>
<evidence type="ECO:0000259" key="11">
    <source>
        <dbReference type="SMART" id="SM00861"/>
    </source>
</evidence>
<dbReference type="AlphaFoldDB" id="A0A3R9ZIM1"/>
<evidence type="ECO:0000313" key="12">
    <source>
        <dbReference type="EMBL" id="RST68096.1"/>
    </source>
</evidence>
<evidence type="ECO:0000256" key="7">
    <source>
        <dbReference type="ARBA" id="ARBA00023002"/>
    </source>
</evidence>
<evidence type="ECO:0000256" key="4">
    <source>
        <dbReference type="ARBA" id="ARBA00011301"/>
    </source>
</evidence>
<dbReference type="Pfam" id="PF16870">
    <property type="entry name" value="OxoGdeHyase_C"/>
    <property type="match status" value="1"/>
</dbReference>
<keyword evidence="9" id="KW-0324">Glycolysis</keyword>
<dbReference type="CDD" id="cd02016">
    <property type="entry name" value="TPP_E1_OGDC_like"/>
    <property type="match status" value="1"/>
</dbReference>
<dbReference type="SUPFAM" id="SSF52518">
    <property type="entry name" value="Thiamin diphosphate-binding fold (THDP-binding)"/>
    <property type="match status" value="2"/>
</dbReference>
<comment type="caution">
    <text evidence="12">The sequence shown here is derived from an EMBL/GenBank/DDBJ whole genome shotgun (WGS) entry which is preliminary data.</text>
</comment>
<dbReference type="PANTHER" id="PTHR23152">
    <property type="entry name" value="2-OXOGLUTARATE DEHYDROGENASE"/>
    <property type="match status" value="1"/>
</dbReference>
<evidence type="ECO:0000313" key="13">
    <source>
        <dbReference type="Proteomes" id="UP000279470"/>
    </source>
</evidence>
<accession>A0A3R9ZIM1</accession>
<sequence>MSDNSDFFSQNAIFIEELYNKYLKEPDSVDDIWKKYFADLKENVDDFNNYFSGPSWKKRGNKIVGYQDKVKKGIKNSKTESNNQFNDLTIKAIQLIDAFRIYGHIAVKLDPLNLNNSAFPKELDYKNYGIKDEDLEQKIYLNGIFGQNEMQFKELYQRLLNTYSGRFAIEFSHIDNLQEREWLRIKIENDAGVINLSKDKKFKILDSIAKVEMFQEYLHTKFPGAKRFSIEGGEGTIIALEEIIQVLAKDNMEEIIFGMAHRGRLSVLTKVINKPYHAVFSEFKGGIFIPEELNLPGDVKYHLAFSSDIEIDGKSIHLTLTPNPSHLETVNPVVLGRVRAKQDLMNDEERDKVVGILLHGDAALCGQGSVMESLALAGIKAYDSGGTIHIVTNNQIGFTTNATDGISSRYCTDIAKMINVPIFHVNGDDPEAIAYISKIAAEYRSKFKKDVFIDIVCYRKYGHNEGDEPMFTQPRMYDKIRTHNKPSEVYTAKLKNEGNFDENLFEKNKVEFKGFLDQEFELSNNYKAEQADWLKGEWQNFDGFLTEDNKNVITGVKHEDLKNFSNALTNAPDSFKLNKKIERLLNNRKQMLETEDNIDWGMGETLAYASLLKEGFNIRFTGEDVERGTFSHRHSVLTDQENEKKYIPLNNLEKHQIAKLEIYNSILSELAVMGFEYGYSYSSPNKLVIWEAQFGDFANGAQMIIDQYLVSGKAKWLRMSGLVLLLPHGYEGQGPEHSSARMERFLQLSANNNITVANCTTPASIFHLLRRQMLRRYRNPLIIMTPKSLLRHHLAVSKLSDFAEDTQFQSVIGDDSKDANKINKVIFCSGKVYYDLLEEREKLAKNEVALIRLEELYPFPKEKIINQINKYKNLKQIIWCQEEHKNMGAWSYIKPRFDEVLGEVDSKLRIGYIGRDESASPAAGYLKLHLEELYKFLQKAFE</sequence>
<keyword evidence="7 12" id="KW-0560">Oxidoreductase</keyword>
<dbReference type="Gene3D" id="1.10.287.1150">
    <property type="entry name" value="TPP helical domain"/>
    <property type="match status" value="1"/>
</dbReference>
<feature type="domain" description="Transketolase-like pyrimidine-binding" evidence="11">
    <location>
        <begin position="598"/>
        <end position="792"/>
    </location>
</feature>
<dbReference type="Pfam" id="PF16078">
    <property type="entry name" value="2-oxogl_dehyd_N"/>
    <property type="match status" value="1"/>
</dbReference>
<dbReference type="InterPro" id="IPR031717">
    <property type="entry name" value="ODO-1/KGD_C"/>
</dbReference>
<evidence type="ECO:0000256" key="6">
    <source>
        <dbReference type="ARBA" id="ARBA00013321"/>
    </source>
</evidence>
<dbReference type="OrthoDB" id="9759785at2"/>
<keyword evidence="13" id="KW-1185">Reference proteome</keyword>
<dbReference type="PANTHER" id="PTHR23152:SF4">
    <property type="entry name" value="2-OXOADIPATE DEHYDROGENASE COMPLEX COMPONENT E1"/>
    <property type="match status" value="1"/>
</dbReference>